<gene>
    <name evidence="3" type="ORF">G1C94_0721</name>
</gene>
<keyword evidence="2" id="KW-0812">Transmembrane</keyword>
<evidence type="ECO:0008006" key="5">
    <source>
        <dbReference type="Google" id="ProtNLM"/>
    </source>
</evidence>
<feature type="transmembrane region" description="Helical" evidence="2">
    <location>
        <begin position="243"/>
        <end position="274"/>
    </location>
</feature>
<keyword evidence="2" id="KW-1133">Transmembrane helix</keyword>
<protein>
    <recommendedName>
        <fullName evidence="5">DUF805 domain-containing protein</fullName>
    </recommendedName>
</protein>
<evidence type="ECO:0000256" key="2">
    <source>
        <dbReference type="SAM" id="Phobius"/>
    </source>
</evidence>
<feature type="region of interest" description="Disordered" evidence="1">
    <location>
        <begin position="1"/>
        <end position="29"/>
    </location>
</feature>
<organism evidence="3 4">
    <name type="scientific">Bifidobacterium panos</name>
    <dbReference type="NCBI Taxonomy" id="2675321"/>
    <lineage>
        <taxon>Bacteria</taxon>
        <taxon>Bacillati</taxon>
        <taxon>Actinomycetota</taxon>
        <taxon>Actinomycetes</taxon>
        <taxon>Bifidobacteriales</taxon>
        <taxon>Bifidobacteriaceae</taxon>
        <taxon>Bifidobacterium</taxon>
    </lineage>
</organism>
<keyword evidence="4" id="KW-1185">Reference proteome</keyword>
<feature type="compositionally biased region" description="Low complexity" evidence="1">
    <location>
        <begin position="14"/>
        <end position="29"/>
    </location>
</feature>
<dbReference type="RefSeq" id="WP_172144868.1">
    <property type="nucleotide sequence ID" value="NZ_JAAIIJ010000014.1"/>
</dbReference>
<dbReference type="PANTHER" id="PTHR34980:SF2">
    <property type="entry name" value="INNER MEMBRANE PROTEIN YHAH-RELATED"/>
    <property type="match status" value="1"/>
</dbReference>
<accession>A0ABX1SZS7</accession>
<evidence type="ECO:0000313" key="4">
    <source>
        <dbReference type="Proteomes" id="UP000553756"/>
    </source>
</evidence>
<reference evidence="3 4" key="1">
    <citation type="submission" date="2020-02" db="EMBL/GenBank/DDBJ databases">
        <title>Characterization of phylogenetic diversity of novel bifidobacterial species isolated in Czech ZOOs.</title>
        <authorList>
            <person name="Lugli G.A."/>
            <person name="Vera N.B."/>
            <person name="Ventura M."/>
        </authorList>
    </citation>
    <scope>NUCLEOTIDE SEQUENCE [LARGE SCALE GENOMIC DNA]</scope>
    <source>
        <strain evidence="3 4">DSM 109963</strain>
    </source>
</reference>
<dbReference type="Pfam" id="PF05656">
    <property type="entry name" value="DUF805"/>
    <property type="match status" value="1"/>
</dbReference>
<feature type="transmembrane region" description="Helical" evidence="2">
    <location>
        <begin position="106"/>
        <end position="131"/>
    </location>
</feature>
<dbReference type="EMBL" id="JAAIIJ010000014">
    <property type="protein sequence ID" value="NMN02099.1"/>
    <property type="molecule type" value="Genomic_DNA"/>
</dbReference>
<feature type="region of interest" description="Disordered" evidence="1">
    <location>
        <begin position="318"/>
        <end position="371"/>
    </location>
</feature>
<evidence type="ECO:0000256" key="1">
    <source>
        <dbReference type="SAM" id="MobiDB-lite"/>
    </source>
</evidence>
<feature type="transmembrane region" description="Helical" evidence="2">
    <location>
        <begin position="199"/>
        <end position="223"/>
    </location>
</feature>
<keyword evidence="2" id="KW-0472">Membrane</keyword>
<evidence type="ECO:0000313" key="3">
    <source>
        <dbReference type="EMBL" id="NMN02099.1"/>
    </source>
</evidence>
<sequence>MSDPNNAPTPEPEQPAAQQGDTTQPAYQATPQYQVPQTPVYAQPAQQYAQQGDAYAQQDGAYAQQTTPTVAVPLDQPYYGCPFTEAFVRFWKKYATFKGRASRSEFWWWILWSVLISLAVGMIFGILQAIFPGSNSETLHMSLSLDSTNVYTTNGTAGSNTALSTLQNIVMALWGLATIVPTLALSVRRLHDINKPGWWLAIYYGVHALLAIVMIAIVIVAVAGAASNYYYSYRHGYDNPNVFFSAVATGGAGVLICGILMLALWVAYIVFMALPSNPQGARFDAGAVAPGYAPGAYMPAADYAGYAGYAPNSAYAAPAATAPDTSTPAATAANYEQPAAAPVAPAAPTAPAQPEQPAADNNAQQPQQDQQ</sequence>
<comment type="caution">
    <text evidence="3">The sequence shown here is derived from an EMBL/GenBank/DDBJ whole genome shotgun (WGS) entry which is preliminary data.</text>
</comment>
<dbReference type="PANTHER" id="PTHR34980">
    <property type="entry name" value="INNER MEMBRANE PROTEIN-RELATED-RELATED"/>
    <property type="match status" value="1"/>
</dbReference>
<dbReference type="Proteomes" id="UP000553756">
    <property type="component" value="Unassembled WGS sequence"/>
</dbReference>
<dbReference type="InterPro" id="IPR008523">
    <property type="entry name" value="DUF805"/>
</dbReference>
<name>A0ABX1SZS7_9BIFI</name>
<feature type="transmembrane region" description="Helical" evidence="2">
    <location>
        <begin position="169"/>
        <end position="187"/>
    </location>
</feature>
<proteinExistence type="predicted"/>